<dbReference type="EMBL" id="LK028577">
    <property type="protein sequence ID" value="CDS17837.1"/>
    <property type="molecule type" value="Genomic_DNA"/>
</dbReference>
<dbReference type="WBParaSite" id="EgrG_001060900">
    <property type="protein sequence ID" value="EgrG_001060900"/>
    <property type="gene ID" value="EgrG_001060900"/>
</dbReference>
<reference evidence="12" key="3">
    <citation type="submission" date="2020-10" db="UniProtKB">
        <authorList>
            <consortium name="WormBaseParasite"/>
        </authorList>
    </citation>
    <scope>IDENTIFICATION</scope>
</reference>
<feature type="region of interest" description="Disordered" evidence="7">
    <location>
        <begin position="658"/>
        <end position="679"/>
    </location>
</feature>
<dbReference type="PROSITE" id="PS50853">
    <property type="entry name" value="FN3"/>
    <property type="match status" value="4"/>
</dbReference>
<feature type="compositionally biased region" description="Low complexity" evidence="7">
    <location>
        <begin position="1083"/>
        <end position="1101"/>
    </location>
</feature>
<feature type="compositionally biased region" description="Polar residues" evidence="7">
    <location>
        <begin position="840"/>
        <end position="857"/>
    </location>
</feature>
<protein>
    <submittedName>
        <fullName evidence="10 12">Netrin receptor DCC</fullName>
    </submittedName>
</protein>
<keyword evidence="3" id="KW-0677">Repeat</keyword>
<dbReference type="Proteomes" id="UP000492820">
    <property type="component" value="Unassembled WGS sequence"/>
</dbReference>
<dbReference type="SUPFAM" id="SSF49265">
    <property type="entry name" value="Fibronectin type III"/>
    <property type="match status" value="2"/>
</dbReference>
<name>A0A068WCP7_ECHGR</name>
<feature type="domain" description="Fibronectin type-III" evidence="9">
    <location>
        <begin position="474"/>
        <end position="591"/>
    </location>
</feature>
<dbReference type="InterPro" id="IPR010560">
    <property type="entry name" value="Neogenin_C"/>
</dbReference>
<reference evidence="10 11" key="1">
    <citation type="journal article" date="2013" name="Nature">
        <title>The genomes of four tapeworm species reveal adaptations to parasitism.</title>
        <authorList>
            <person name="Tsai I.J."/>
            <person name="Zarowiecki M."/>
            <person name="Holroyd N."/>
            <person name="Garciarrubio A."/>
            <person name="Sanchez-Flores A."/>
            <person name="Brooks K.L."/>
            <person name="Tracey A."/>
            <person name="Bobes R.J."/>
            <person name="Fragoso G."/>
            <person name="Sciutto E."/>
            <person name="Aslett M."/>
            <person name="Beasley H."/>
            <person name="Bennett H.M."/>
            <person name="Cai J."/>
            <person name="Camicia F."/>
            <person name="Clark R."/>
            <person name="Cucher M."/>
            <person name="De Silva N."/>
            <person name="Day T.A."/>
            <person name="Deplazes P."/>
            <person name="Estrada K."/>
            <person name="Fernandez C."/>
            <person name="Holland P.W."/>
            <person name="Hou J."/>
            <person name="Hu S."/>
            <person name="Huckvale T."/>
            <person name="Hung S.S."/>
            <person name="Kamenetzky L."/>
            <person name="Keane J.A."/>
            <person name="Kiss F."/>
            <person name="Koziol U."/>
            <person name="Lambert O."/>
            <person name="Liu K."/>
            <person name="Luo X."/>
            <person name="Luo Y."/>
            <person name="Macchiaroli N."/>
            <person name="Nichol S."/>
            <person name="Paps J."/>
            <person name="Parkinson J."/>
            <person name="Pouchkina-Stantcheva N."/>
            <person name="Riddiford N."/>
            <person name="Rosenzvit M."/>
            <person name="Salinas G."/>
            <person name="Wasmuth J.D."/>
            <person name="Zamanian M."/>
            <person name="Zheng Y."/>
            <person name="Cai X."/>
            <person name="Soberon X."/>
            <person name="Olson P.D."/>
            <person name="Laclette J.P."/>
            <person name="Brehm K."/>
            <person name="Berriman M."/>
            <person name="Garciarrubio A."/>
            <person name="Bobes R.J."/>
            <person name="Fragoso G."/>
            <person name="Sanchez-Flores A."/>
            <person name="Estrada K."/>
            <person name="Cevallos M.A."/>
            <person name="Morett E."/>
            <person name="Gonzalez V."/>
            <person name="Portillo T."/>
            <person name="Ochoa-Leyva A."/>
            <person name="Jose M.V."/>
            <person name="Sciutto E."/>
            <person name="Landa A."/>
            <person name="Jimenez L."/>
            <person name="Valdes V."/>
            <person name="Carrero J.C."/>
            <person name="Larralde C."/>
            <person name="Morales-Montor J."/>
            <person name="Limon-Lason J."/>
            <person name="Soberon X."/>
            <person name="Laclette J.P."/>
        </authorList>
    </citation>
    <scope>NUCLEOTIDE SEQUENCE [LARGE SCALE GENOMIC DNA]</scope>
</reference>
<accession>A0A068WCP7</accession>
<keyword evidence="4 8" id="KW-1133">Transmembrane helix</keyword>
<dbReference type="Pfam" id="PF06583">
    <property type="entry name" value="Neogenin_C"/>
    <property type="match status" value="1"/>
</dbReference>
<feature type="domain" description="Fibronectin type-III" evidence="9">
    <location>
        <begin position="628"/>
        <end position="721"/>
    </location>
</feature>
<evidence type="ECO:0000256" key="5">
    <source>
        <dbReference type="ARBA" id="ARBA00023136"/>
    </source>
</evidence>
<evidence type="ECO:0000256" key="8">
    <source>
        <dbReference type="SAM" id="Phobius"/>
    </source>
</evidence>
<evidence type="ECO:0000256" key="6">
    <source>
        <dbReference type="ARBA" id="ARBA00023180"/>
    </source>
</evidence>
<keyword evidence="2 8" id="KW-0812">Transmembrane</keyword>
<gene>
    <name evidence="10" type="ORF">EgrG_001060900</name>
</gene>
<feature type="region of interest" description="Disordered" evidence="7">
    <location>
        <begin position="836"/>
        <end position="859"/>
    </location>
</feature>
<evidence type="ECO:0000256" key="2">
    <source>
        <dbReference type="ARBA" id="ARBA00022692"/>
    </source>
</evidence>
<organism evidence="10">
    <name type="scientific">Echinococcus granulosus</name>
    <name type="common">Hydatid tapeworm</name>
    <dbReference type="NCBI Taxonomy" id="6210"/>
    <lineage>
        <taxon>Eukaryota</taxon>
        <taxon>Metazoa</taxon>
        <taxon>Spiralia</taxon>
        <taxon>Lophotrochozoa</taxon>
        <taxon>Platyhelminthes</taxon>
        <taxon>Cestoda</taxon>
        <taxon>Eucestoda</taxon>
        <taxon>Cyclophyllidea</taxon>
        <taxon>Taeniidae</taxon>
        <taxon>Echinococcus</taxon>
        <taxon>Echinococcus granulosus group</taxon>
    </lineage>
</organism>
<feature type="domain" description="Fibronectin type-III" evidence="9">
    <location>
        <begin position="190"/>
        <end position="283"/>
    </location>
</feature>
<sequence>MRKRHERKSYHLFTVLFLTILLDFLPSRLIRGISATSDGSQSVQLAQLSGVNSTKSPAIKAKRYTDKRSSPLTPTNPVVYPTSFGALNISWDPPISALLISHYEVVLRNLTHAEDVRRRACPWYEAVTPEPSVITRLVEPSQHPSLRLTDMLPDTFYSVEVCAHLHNGSRSAPVLLPSSPLVPAAPPSGYPTQIRVRVLSGQFAQISWSVSDDIECNGKLMGFIMEVNSTYETSQLITIAPEVRDQRLTELMPGTGYTLRMLASTRGGQGRWSPPVRFRTQGEARVIDMEAFVTTVPPTLPLPPLPQLLQPQEGDLDGILEGDLEATVQPAYLVPDKITDFRGQGLINAIHLSWTIKWRRHHIRSSFEPQSHTDWDEGEVGVEAVESLQVAPNVMLRLIWSAGDAEPAENMISAAFTSYTLKELRAGTPYHVRLMAIIPGEDGPSAYTVATPKYRNKGNSFAKDNLEASRRLPIPVNLMAHGITPTGATLQWELPQEFHKSRYRDILGYQVRYYPTRRHDTGESVLVPSVVVPVSPLVKNVSDPEATSVVLQNLEPDTVYEFAVRVVSLFNGAPKLADAWSMVQGFETPGQRPESPPQNITVSAVMTGYLTPPDSLGDNGGSRDGASILVNWHGVAEVGARGLYHLYISPADEFGAPRTRGWSQQRSPRRQWSKHAVSGGQNSTVLHNLRTGQPYLLVMSAQNRFGRSPLSSLCFFRTADADGSGFIYLNTLGERYELEKMTPLRIQRLFEELEVVLKTLRSSDAARTVAPDLSDGSVNDRQNQWILVAAVLAVIAIIVIILAVTIVLTRRFSRSRLDGVRKEYLVEKTKRIAEKGDVNSPRTPTSHNNHQLGSPSCSEVGLTHRVGGTGLESLMHVPPPLPPVSFENSTGFSPYAGLPFVMDSGVGVNGGGGFSVASSSVHSQPVRVHANAPTASAGGVAGRGGSESDCRTTPIDSDLESAKSANLVTAFSYHQAYHQHPLHQTLSPARQHGTASPPVVATATAEKHSALGHPGLIGSPDMRAVGNEGKRGGCYRSYHPHQPVPLPPKMEDLFTPPNKSPGRPLILPYRELGRLETAGVVGATGSSESAEASRSIAGSSGYDSGAPTNNQPSGVGDRVLTESFMARHQPHLDTHSVNSGTLPRKFIPPTSGSERSRPDEMRYQNHASIKLNSYSSVLPIPRISALDERSLSKVYSTEELTEEMANLEGLMKNLTAITQNDFDCTSEV</sequence>
<evidence type="ECO:0000256" key="4">
    <source>
        <dbReference type="ARBA" id="ARBA00022989"/>
    </source>
</evidence>
<dbReference type="PANTHER" id="PTHR46708:SF2">
    <property type="entry name" value="FIBRONECTIN TYPE-III DOMAIN-CONTAINING PROTEIN"/>
    <property type="match status" value="1"/>
</dbReference>
<dbReference type="InterPro" id="IPR013783">
    <property type="entry name" value="Ig-like_fold"/>
</dbReference>
<keyword evidence="5 8" id="KW-0472">Membrane</keyword>
<dbReference type="PANTHER" id="PTHR46708">
    <property type="entry name" value="TENASCIN"/>
    <property type="match status" value="1"/>
</dbReference>
<dbReference type="InterPro" id="IPR050991">
    <property type="entry name" value="ECM_Regulatory_Proteins"/>
</dbReference>
<evidence type="ECO:0000256" key="3">
    <source>
        <dbReference type="ARBA" id="ARBA00022737"/>
    </source>
</evidence>
<dbReference type="InterPro" id="IPR003961">
    <property type="entry name" value="FN3_dom"/>
</dbReference>
<dbReference type="SMART" id="SM00060">
    <property type="entry name" value="FN3"/>
    <property type="match status" value="5"/>
</dbReference>
<feature type="transmembrane region" description="Helical" evidence="8">
    <location>
        <begin position="785"/>
        <end position="808"/>
    </location>
</feature>
<feature type="region of interest" description="Disordered" evidence="7">
    <location>
        <begin position="1082"/>
        <end position="1116"/>
    </location>
</feature>
<keyword evidence="10" id="KW-0675">Receptor</keyword>
<feature type="region of interest" description="Disordered" evidence="7">
    <location>
        <begin position="1132"/>
        <end position="1158"/>
    </location>
</feature>
<dbReference type="CDD" id="cd00063">
    <property type="entry name" value="FN3"/>
    <property type="match status" value="5"/>
</dbReference>
<evidence type="ECO:0000313" key="12">
    <source>
        <dbReference type="WBParaSite" id="EgrG_001060900"/>
    </source>
</evidence>
<evidence type="ECO:0000313" key="11">
    <source>
        <dbReference type="Proteomes" id="UP000492820"/>
    </source>
</evidence>
<evidence type="ECO:0000313" key="10">
    <source>
        <dbReference type="EMBL" id="CDS17837.1"/>
    </source>
</evidence>
<keyword evidence="6" id="KW-0325">Glycoprotein</keyword>
<dbReference type="OrthoDB" id="6266590at2759"/>
<dbReference type="Pfam" id="PF00041">
    <property type="entry name" value="fn3"/>
    <property type="match status" value="2"/>
</dbReference>
<reference evidence="10" key="2">
    <citation type="submission" date="2014-06" db="EMBL/GenBank/DDBJ databases">
        <authorList>
            <person name="Aslett M."/>
        </authorList>
    </citation>
    <scope>NUCLEOTIDE SEQUENCE</scope>
</reference>
<evidence type="ECO:0000256" key="7">
    <source>
        <dbReference type="SAM" id="MobiDB-lite"/>
    </source>
</evidence>
<dbReference type="GO" id="GO:0016020">
    <property type="term" value="C:membrane"/>
    <property type="evidence" value="ECO:0007669"/>
    <property type="project" value="UniProtKB-SubCell"/>
</dbReference>
<dbReference type="InterPro" id="IPR036116">
    <property type="entry name" value="FN3_sf"/>
</dbReference>
<feature type="domain" description="Fibronectin type-III" evidence="9">
    <location>
        <begin position="73"/>
        <end position="188"/>
    </location>
</feature>
<proteinExistence type="predicted"/>
<evidence type="ECO:0000256" key="1">
    <source>
        <dbReference type="ARBA" id="ARBA00004479"/>
    </source>
</evidence>
<comment type="subcellular location">
    <subcellularLocation>
        <location evidence="1">Membrane</location>
        <topology evidence="1">Single-pass type I membrane protein</topology>
    </subcellularLocation>
</comment>
<dbReference type="Gene3D" id="2.60.40.10">
    <property type="entry name" value="Immunoglobulins"/>
    <property type="match status" value="4"/>
</dbReference>
<dbReference type="AlphaFoldDB" id="A0A068WCP7"/>
<evidence type="ECO:0000259" key="9">
    <source>
        <dbReference type="PROSITE" id="PS50853"/>
    </source>
</evidence>